<dbReference type="EMBL" id="CM009295">
    <property type="protein sequence ID" value="PNT29592.1"/>
    <property type="molecule type" value="Genomic_DNA"/>
</dbReference>
<dbReference type="InParanoid" id="A0A2K1ZWD3"/>
<sequence length="84" mass="9386">MTKLVASRDTSFLSFLFMDFDIHFYRLRGYIQAVILPALCFLKIMGKKATRTHVVLSSMTAALGIICAIVGTYSSLSDIVKQYS</sequence>
<evidence type="ECO:0000313" key="2">
    <source>
        <dbReference type="EMBL" id="PNT29592.1"/>
    </source>
</evidence>
<name>A0A2K1ZWD3_POPTR</name>
<keyword evidence="1" id="KW-0472">Membrane</keyword>
<feature type="transmembrane region" description="Helical" evidence="1">
    <location>
        <begin position="54"/>
        <end position="76"/>
    </location>
</feature>
<evidence type="ECO:0000256" key="1">
    <source>
        <dbReference type="SAM" id="Phobius"/>
    </source>
</evidence>
<dbReference type="STRING" id="3694.A0A2K1ZWD3"/>
<keyword evidence="1" id="KW-0812">Transmembrane</keyword>
<evidence type="ECO:0000313" key="3">
    <source>
        <dbReference type="Proteomes" id="UP000006729"/>
    </source>
</evidence>
<organism evidence="2 3">
    <name type="scientific">Populus trichocarpa</name>
    <name type="common">Western balsam poplar</name>
    <name type="synonym">Populus balsamifera subsp. trichocarpa</name>
    <dbReference type="NCBI Taxonomy" id="3694"/>
    <lineage>
        <taxon>Eukaryota</taxon>
        <taxon>Viridiplantae</taxon>
        <taxon>Streptophyta</taxon>
        <taxon>Embryophyta</taxon>
        <taxon>Tracheophyta</taxon>
        <taxon>Spermatophyta</taxon>
        <taxon>Magnoliopsida</taxon>
        <taxon>eudicotyledons</taxon>
        <taxon>Gunneridae</taxon>
        <taxon>Pentapetalae</taxon>
        <taxon>rosids</taxon>
        <taxon>fabids</taxon>
        <taxon>Malpighiales</taxon>
        <taxon>Salicaceae</taxon>
        <taxon>Saliceae</taxon>
        <taxon>Populus</taxon>
    </lineage>
</organism>
<keyword evidence="3" id="KW-1185">Reference proteome</keyword>
<feature type="transmembrane region" description="Helical" evidence="1">
    <location>
        <begin position="22"/>
        <end position="42"/>
    </location>
</feature>
<protein>
    <recommendedName>
        <fullName evidence="4">Amino acid transporter transmembrane domain-containing protein</fullName>
    </recommendedName>
</protein>
<gene>
    <name evidence="2" type="ORF">POPTR_006G038800</name>
</gene>
<keyword evidence="1" id="KW-1133">Transmembrane helix</keyword>
<reference evidence="2 3" key="1">
    <citation type="journal article" date="2006" name="Science">
        <title>The genome of black cottonwood, Populus trichocarpa (Torr. &amp; Gray).</title>
        <authorList>
            <person name="Tuskan G.A."/>
            <person name="Difazio S."/>
            <person name="Jansson S."/>
            <person name="Bohlmann J."/>
            <person name="Grigoriev I."/>
            <person name="Hellsten U."/>
            <person name="Putnam N."/>
            <person name="Ralph S."/>
            <person name="Rombauts S."/>
            <person name="Salamov A."/>
            <person name="Schein J."/>
            <person name="Sterck L."/>
            <person name="Aerts A."/>
            <person name="Bhalerao R.R."/>
            <person name="Bhalerao R.P."/>
            <person name="Blaudez D."/>
            <person name="Boerjan W."/>
            <person name="Brun A."/>
            <person name="Brunner A."/>
            <person name="Busov V."/>
            <person name="Campbell M."/>
            <person name="Carlson J."/>
            <person name="Chalot M."/>
            <person name="Chapman J."/>
            <person name="Chen G.L."/>
            <person name="Cooper D."/>
            <person name="Coutinho P.M."/>
            <person name="Couturier J."/>
            <person name="Covert S."/>
            <person name="Cronk Q."/>
            <person name="Cunningham R."/>
            <person name="Davis J."/>
            <person name="Degroeve S."/>
            <person name="Dejardin A."/>
            <person name="Depamphilis C."/>
            <person name="Detter J."/>
            <person name="Dirks B."/>
            <person name="Dubchak I."/>
            <person name="Duplessis S."/>
            <person name="Ehlting J."/>
            <person name="Ellis B."/>
            <person name="Gendler K."/>
            <person name="Goodstein D."/>
            <person name="Gribskov M."/>
            <person name="Grimwood J."/>
            <person name="Groover A."/>
            <person name="Gunter L."/>
            <person name="Hamberger B."/>
            <person name="Heinze B."/>
            <person name="Helariutta Y."/>
            <person name="Henrissat B."/>
            <person name="Holligan D."/>
            <person name="Holt R."/>
            <person name="Huang W."/>
            <person name="Islam-Faridi N."/>
            <person name="Jones S."/>
            <person name="Jones-Rhoades M."/>
            <person name="Jorgensen R."/>
            <person name="Joshi C."/>
            <person name="Kangasjarvi J."/>
            <person name="Karlsson J."/>
            <person name="Kelleher C."/>
            <person name="Kirkpatrick R."/>
            <person name="Kirst M."/>
            <person name="Kohler A."/>
            <person name="Kalluri U."/>
            <person name="Larimer F."/>
            <person name="Leebens-Mack J."/>
            <person name="Leple J.C."/>
            <person name="Locascio P."/>
            <person name="Lou Y."/>
            <person name="Lucas S."/>
            <person name="Martin F."/>
            <person name="Montanini B."/>
            <person name="Napoli C."/>
            <person name="Nelson D.R."/>
            <person name="Nelson C."/>
            <person name="Nieminen K."/>
            <person name="Nilsson O."/>
            <person name="Pereda V."/>
            <person name="Peter G."/>
            <person name="Philippe R."/>
            <person name="Pilate G."/>
            <person name="Poliakov A."/>
            <person name="Razumovskaya J."/>
            <person name="Richardson P."/>
            <person name="Rinaldi C."/>
            <person name="Ritland K."/>
            <person name="Rouze P."/>
            <person name="Ryaboy D."/>
            <person name="Schmutz J."/>
            <person name="Schrader J."/>
            <person name="Segerman B."/>
            <person name="Shin H."/>
            <person name="Siddiqui A."/>
            <person name="Sterky F."/>
            <person name="Terry A."/>
            <person name="Tsai C.J."/>
            <person name="Uberbacher E."/>
            <person name="Unneberg P."/>
            <person name="Vahala J."/>
            <person name="Wall K."/>
            <person name="Wessler S."/>
            <person name="Yang G."/>
            <person name="Yin T."/>
            <person name="Douglas C."/>
            <person name="Marra M."/>
            <person name="Sandberg G."/>
            <person name="Van de Peer Y."/>
            <person name="Rokhsar D."/>
        </authorList>
    </citation>
    <scope>NUCLEOTIDE SEQUENCE [LARGE SCALE GENOMIC DNA]</scope>
    <source>
        <strain evidence="3">cv. Nisqually</strain>
    </source>
</reference>
<accession>A0A2K1ZWD3</accession>
<dbReference type="AlphaFoldDB" id="A0A2K1ZWD3"/>
<proteinExistence type="predicted"/>
<evidence type="ECO:0008006" key="4">
    <source>
        <dbReference type="Google" id="ProtNLM"/>
    </source>
</evidence>
<dbReference type="Proteomes" id="UP000006729">
    <property type="component" value="Chromosome 6"/>
</dbReference>